<keyword evidence="11 14" id="KW-0472">Membrane</keyword>
<evidence type="ECO:0000256" key="8">
    <source>
        <dbReference type="ARBA" id="ARBA00022786"/>
    </source>
</evidence>
<organism evidence="16 17">
    <name type="scientific">Erythranthe guttata</name>
    <name type="common">Yellow monkey flower</name>
    <name type="synonym">Mimulus guttatus</name>
    <dbReference type="NCBI Taxonomy" id="4155"/>
    <lineage>
        <taxon>Eukaryota</taxon>
        <taxon>Viridiplantae</taxon>
        <taxon>Streptophyta</taxon>
        <taxon>Embryophyta</taxon>
        <taxon>Tracheophyta</taxon>
        <taxon>Spermatophyta</taxon>
        <taxon>Magnoliopsida</taxon>
        <taxon>eudicotyledons</taxon>
        <taxon>Gunneridae</taxon>
        <taxon>Pentapetalae</taxon>
        <taxon>asterids</taxon>
        <taxon>lamiids</taxon>
        <taxon>Lamiales</taxon>
        <taxon>Phrymaceae</taxon>
        <taxon>Erythranthe</taxon>
    </lineage>
</organism>
<keyword evidence="17" id="KW-1185">Reference proteome</keyword>
<feature type="compositionally biased region" description="Basic and acidic residues" evidence="13">
    <location>
        <begin position="68"/>
        <end position="80"/>
    </location>
</feature>
<keyword evidence="7 12" id="KW-0863">Zinc-finger</keyword>
<proteinExistence type="predicted"/>
<dbReference type="STRING" id="4155.A0A022Q482"/>
<feature type="domain" description="RING-type" evidence="15">
    <location>
        <begin position="352"/>
        <end position="392"/>
    </location>
</feature>
<dbReference type="GO" id="GO:0061630">
    <property type="term" value="F:ubiquitin protein ligase activity"/>
    <property type="evidence" value="ECO:0007669"/>
    <property type="project" value="UniProtKB-EC"/>
</dbReference>
<dbReference type="OMA" id="RWPQSDY"/>
<evidence type="ECO:0000256" key="12">
    <source>
        <dbReference type="PROSITE-ProRule" id="PRU00175"/>
    </source>
</evidence>
<dbReference type="GO" id="GO:0008270">
    <property type="term" value="F:zinc ion binding"/>
    <property type="evidence" value="ECO:0007669"/>
    <property type="project" value="UniProtKB-KW"/>
</dbReference>
<evidence type="ECO:0000259" key="15">
    <source>
        <dbReference type="PROSITE" id="PS50089"/>
    </source>
</evidence>
<evidence type="ECO:0000256" key="6">
    <source>
        <dbReference type="ARBA" id="ARBA00022723"/>
    </source>
</evidence>
<dbReference type="eggNOG" id="KOG1571">
    <property type="taxonomic scope" value="Eukaryota"/>
</dbReference>
<dbReference type="InterPro" id="IPR044247">
    <property type="entry name" value="SPL2-like"/>
</dbReference>
<reference evidence="16 17" key="1">
    <citation type="journal article" date="2013" name="Proc. Natl. Acad. Sci. U.S.A.">
        <title>Fine-scale variation in meiotic recombination in Mimulus inferred from population shotgun sequencing.</title>
        <authorList>
            <person name="Hellsten U."/>
            <person name="Wright K.M."/>
            <person name="Jenkins J."/>
            <person name="Shu S."/>
            <person name="Yuan Y."/>
            <person name="Wessler S.R."/>
            <person name="Schmutz J."/>
            <person name="Willis J.H."/>
            <person name="Rokhsar D.S."/>
        </authorList>
    </citation>
    <scope>NUCLEOTIDE SEQUENCE [LARGE SCALE GENOMIC DNA]</scope>
    <source>
        <strain evidence="17">cv. DUN x IM62</strain>
    </source>
</reference>
<dbReference type="EC" id="2.3.2.27" evidence="3"/>
<evidence type="ECO:0000256" key="10">
    <source>
        <dbReference type="ARBA" id="ARBA00022989"/>
    </source>
</evidence>
<dbReference type="GO" id="GO:0009507">
    <property type="term" value="C:chloroplast"/>
    <property type="evidence" value="ECO:0000318"/>
    <property type="project" value="GO_Central"/>
</dbReference>
<dbReference type="EMBL" id="KI632223">
    <property type="protein sequence ID" value="EYU21325.1"/>
    <property type="molecule type" value="Genomic_DNA"/>
</dbReference>
<gene>
    <name evidence="16" type="ORF">MIMGU_mgv1a007519mg</name>
</gene>
<evidence type="ECO:0000256" key="5">
    <source>
        <dbReference type="ARBA" id="ARBA00022692"/>
    </source>
</evidence>
<dbReference type="Pfam" id="PF13920">
    <property type="entry name" value="zf-C3HC4_3"/>
    <property type="match status" value="1"/>
</dbReference>
<keyword evidence="9" id="KW-0862">Zinc</keyword>
<comment type="catalytic activity">
    <reaction evidence="1">
        <text>S-ubiquitinyl-[E2 ubiquitin-conjugating enzyme]-L-cysteine + [acceptor protein]-L-lysine = [E2 ubiquitin-conjugating enzyme]-L-cysteine + N(6)-ubiquitinyl-[acceptor protein]-L-lysine.</text>
        <dbReference type="EC" id="2.3.2.27"/>
    </reaction>
</comment>
<keyword evidence="10 14" id="KW-1133">Transmembrane helix</keyword>
<evidence type="ECO:0000256" key="7">
    <source>
        <dbReference type="ARBA" id="ARBA00022771"/>
    </source>
</evidence>
<dbReference type="InterPro" id="IPR022170">
    <property type="entry name" value="MUL1-like"/>
</dbReference>
<dbReference type="GO" id="GO:0016020">
    <property type="term" value="C:membrane"/>
    <property type="evidence" value="ECO:0007669"/>
    <property type="project" value="UniProtKB-SubCell"/>
</dbReference>
<keyword evidence="8" id="KW-0833">Ubl conjugation pathway</keyword>
<keyword evidence="4" id="KW-0808">Transferase</keyword>
<dbReference type="AlphaFoldDB" id="A0A022Q482"/>
<evidence type="ECO:0000256" key="4">
    <source>
        <dbReference type="ARBA" id="ARBA00022679"/>
    </source>
</evidence>
<dbReference type="FunFam" id="1.10.1170.10:FF:000002">
    <property type="entry name" value="Baculoviral IAP repeat containing 7"/>
    <property type="match status" value="1"/>
</dbReference>
<evidence type="ECO:0000313" key="17">
    <source>
        <dbReference type="Proteomes" id="UP000030748"/>
    </source>
</evidence>
<dbReference type="KEGG" id="egt:105975893"/>
<dbReference type="Pfam" id="PF12483">
    <property type="entry name" value="GIDE"/>
    <property type="match status" value="1"/>
</dbReference>
<dbReference type="PROSITE" id="PS51257">
    <property type="entry name" value="PROKAR_LIPOPROTEIN"/>
    <property type="match status" value="1"/>
</dbReference>
<evidence type="ECO:0000256" key="13">
    <source>
        <dbReference type="SAM" id="MobiDB-lite"/>
    </source>
</evidence>
<dbReference type="InterPro" id="IPR001841">
    <property type="entry name" value="Znf_RING"/>
</dbReference>
<evidence type="ECO:0000256" key="14">
    <source>
        <dbReference type="SAM" id="Phobius"/>
    </source>
</evidence>
<dbReference type="PROSITE" id="PS50089">
    <property type="entry name" value="ZF_RING_2"/>
    <property type="match status" value="1"/>
</dbReference>
<dbReference type="InterPro" id="IPR013083">
    <property type="entry name" value="Znf_RING/FYVE/PHD"/>
</dbReference>
<evidence type="ECO:0000256" key="3">
    <source>
        <dbReference type="ARBA" id="ARBA00012483"/>
    </source>
</evidence>
<protein>
    <recommendedName>
        <fullName evidence="3">RING-type E3 ubiquitin transferase</fullName>
        <ecNumber evidence="3">2.3.2.27</ecNumber>
    </recommendedName>
</protein>
<feature type="region of interest" description="Disordered" evidence="13">
    <location>
        <begin position="60"/>
        <end position="82"/>
    </location>
</feature>
<evidence type="ECO:0000313" key="16">
    <source>
        <dbReference type="EMBL" id="EYU21325.1"/>
    </source>
</evidence>
<dbReference type="OrthoDB" id="1711136at2759"/>
<comment type="subcellular location">
    <subcellularLocation>
        <location evidence="2">Membrane</location>
        <topology evidence="2">Multi-pass membrane protein</topology>
    </subcellularLocation>
</comment>
<accession>A0A022Q482</accession>
<evidence type="ECO:0000256" key="11">
    <source>
        <dbReference type="ARBA" id="ARBA00023136"/>
    </source>
</evidence>
<name>A0A022Q482_ERYGU</name>
<keyword evidence="6" id="KW-0479">Metal-binding</keyword>
<dbReference type="PhylomeDB" id="A0A022Q482"/>
<feature type="transmembrane region" description="Helical" evidence="14">
    <location>
        <begin position="288"/>
        <end position="309"/>
    </location>
</feature>
<keyword evidence="5 14" id="KW-0812">Transmembrane</keyword>
<evidence type="ECO:0000256" key="1">
    <source>
        <dbReference type="ARBA" id="ARBA00000900"/>
    </source>
</evidence>
<dbReference type="CDD" id="cd23145">
    <property type="entry name" value="RING-HC_SPL2-like"/>
    <property type="match status" value="1"/>
</dbReference>
<evidence type="ECO:0000256" key="9">
    <source>
        <dbReference type="ARBA" id="ARBA00022833"/>
    </source>
</evidence>
<dbReference type="SUPFAM" id="SSF57850">
    <property type="entry name" value="RING/U-box"/>
    <property type="match status" value="1"/>
</dbReference>
<dbReference type="GO" id="GO:0016567">
    <property type="term" value="P:protein ubiquitination"/>
    <property type="evidence" value="ECO:0007669"/>
    <property type="project" value="InterPro"/>
</dbReference>
<sequence>MSLHDRALTAVLTQLAMAADGAFIGVGVAYVAFSCFRKYAATSSALRKISQSASVQPSDLRSILSDSDDSRPSSSRRDDGDASSLNFDCGKLVFVSGSVEVKSALDKANWKSLRGTDLVVSHESGEKGVILQRIQTCIYNEWRGLFRWTADLGSMLMPRRITKENASSSMNMVPFILVEEGKWPPSDHVVVNMEGSTHPLPLTTVYQHLQPVKASSYTVFQALVGLEYPVGLLYEEKILPLGKDITAVGICNLKNGIPEIKSCEDLPYFLSILTKDQMIADLSFKSKVLLWSGLILGTVAIGVLGYSISRNWSKWKEWKARRAQQQQNASRIENLDETEEEESGDVPDGELCVVCLMRRRRSAFVPCGHLVCCHRCAFSVEREVSPKCPVCRQPIRNSVRIYDS</sequence>
<dbReference type="Proteomes" id="UP000030748">
    <property type="component" value="Unassembled WGS sequence"/>
</dbReference>
<dbReference type="PANTHER" id="PTHR47355">
    <property type="entry name" value="E3 UBIQUITIN-PROTEIN LIGASE SPL2"/>
    <property type="match status" value="1"/>
</dbReference>
<dbReference type="PANTHER" id="PTHR47355:SF1">
    <property type="entry name" value="E3 UBIQUITIN-PROTEIN LIGASE SPL2"/>
    <property type="match status" value="1"/>
</dbReference>
<evidence type="ECO:0000256" key="2">
    <source>
        <dbReference type="ARBA" id="ARBA00004141"/>
    </source>
</evidence>
<dbReference type="Gene3D" id="3.30.40.10">
    <property type="entry name" value="Zinc/RING finger domain, C3HC4 (zinc finger)"/>
    <property type="match status" value="1"/>
</dbReference>